<name>A0A6M1S545_9HYPH</name>
<reference evidence="1 2" key="1">
    <citation type="submission" date="2020-02" db="EMBL/GenBank/DDBJ databases">
        <title>Genome sequence of the type strain CCBAU10050 of Rhizobium daejeonense.</title>
        <authorList>
            <person name="Gao J."/>
            <person name="Sun J."/>
        </authorList>
    </citation>
    <scope>NUCLEOTIDE SEQUENCE [LARGE SCALE GENOMIC DNA]</scope>
    <source>
        <strain evidence="1 2">CCBAU10050</strain>
    </source>
</reference>
<organism evidence="1 2">
    <name type="scientific">Rhizobium daejeonense</name>
    <dbReference type="NCBI Taxonomy" id="240521"/>
    <lineage>
        <taxon>Bacteria</taxon>
        <taxon>Pseudomonadati</taxon>
        <taxon>Pseudomonadota</taxon>
        <taxon>Alphaproteobacteria</taxon>
        <taxon>Hyphomicrobiales</taxon>
        <taxon>Rhizobiaceae</taxon>
        <taxon>Rhizobium/Agrobacterium group</taxon>
        <taxon>Rhizobium</taxon>
    </lineage>
</organism>
<evidence type="ECO:0000313" key="1">
    <source>
        <dbReference type="EMBL" id="NGO64300.1"/>
    </source>
</evidence>
<dbReference type="AlphaFoldDB" id="A0A6M1S545"/>
<accession>A0A6M1S545</accession>
<dbReference type="RefSeq" id="WP_163905085.1">
    <property type="nucleotide sequence ID" value="NZ_CP048427.1"/>
</dbReference>
<dbReference type="EMBL" id="JAAKZH010000003">
    <property type="protein sequence ID" value="NGO64300.1"/>
    <property type="molecule type" value="Genomic_DNA"/>
</dbReference>
<protein>
    <submittedName>
        <fullName evidence="1">Uncharacterized protein</fullName>
    </submittedName>
</protein>
<keyword evidence="2" id="KW-1185">Reference proteome</keyword>
<gene>
    <name evidence="1" type="ORF">G6N76_11520</name>
</gene>
<dbReference type="Proteomes" id="UP000477849">
    <property type="component" value="Unassembled WGS sequence"/>
</dbReference>
<sequence length="78" mass="8990">MWLQLHDGDGFPFFVNMDNVVDFRWYEREKYTCLLTTAPVAEKLHRLYVRESAAEIMKLIGEQQVRTARVTAAAVATA</sequence>
<proteinExistence type="predicted"/>
<evidence type="ECO:0000313" key="2">
    <source>
        <dbReference type="Proteomes" id="UP000477849"/>
    </source>
</evidence>
<comment type="caution">
    <text evidence="1">The sequence shown here is derived from an EMBL/GenBank/DDBJ whole genome shotgun (WGS) entry which is preliminary data.</text>
</comment>